<dbReference type="Proteomes" id="UP000231896">
    <property type="component" value="Chromosome"/>
</dbReference>
<gene>
    <name evidence="1" type="ORF">EMELA_v1c06840</name>
</gene>
<dbReference type="STRING" id="1408435.GCA_000685885_00839"/>
<dbReference type="EMBL" id="CP024964">
    <property type="protein sequence ID" value="ATZ18191.1"/>
    <property type="molecule type" value="Genomic_DNA"/>
</dbReference>
<dbReference type="RefSeq" id="WP_028124275.1">
    <property type="nucleotide sequence ID" value="NZ_CP024964.1"/>
</dbReference>
<dbReference type="KEGG" id="eml:EMELA_v1c06840"/>
<keyword evidence="2" id="KW-1185">Reference proteome</keyword>
<proteinExistence type="predicted"/>
<evidence type="ECO:0000313" key="2">
    <source>
        <dbReference type="Proteomes" id="UP000231896"/>
    </source>
</evidence>
<accession>A0A2K8NZM6</accession>
<protein>
    <submittedName>
        <fullName evidence="1">Uncharacterized protein</fullName>
    </submittedName>
</protein>
<evidence type="ECO:0000313" key="1">
    <source>
        <dbReference type="EMBL" id="ATZ18191.1"/>
    </source>
</evidence>
<dbReference type="AlphaFoldDB" id="A0A2K8NZM6"/>
<name>A0A2K8NZM6_9MOLU</name>
<reference evidence="1 2" key="1">
    <citation type="submission" date="2017-11" db="EMBL/GenBank/DDBJ databases">
        <title>Genome sequence of Entomoplasma melaleucae M1 (ATCC 49191).</title>
        <authorList>
            <person name="Lo W.-S."/>
            <person name="Gasparich G.E."/>
            <person name="Kuo C.-H."/>
        </authorList>
    </citation>
    <scope>NUCLEOTIDE SEQUENCE [LARGE SCALE GENOMIC DNA]</scope>
    <source>
        <strain evidence="1 2">M1</strain>
    </source>
</reference>
<sequence length="121" mass="14069">MWKNADSDGAGKTIKTSDLNELFKSVEGDMKVTFTNEKVEIEESFSPVGVTILYYVLSLWPKFEEANTLNSTRKISDVNGWRQMQNLINNNKSNWKLYVKDWINDGKYCMSPMVKNQQLKY</sequence>
<organism evidence="1 2">
    <name type="scientific">Mesoplasma melaleucae</name>
    <dbReference type="NCBI Taxonomy" id="81459"/>
    <lineage>
        <taxon>Bacteria</taxon>
        <taxon>Bacillati</taxon>
        <taxon>Mycoplasmatota</taxon>
        <taxon>Mollicutes</taxon>
        <taxon>Entomoplasmatales</taxon>
        <taxon>Entomoplasmataceae</taxon>
        <taxon>Mesoplasma</taxon>
    </lineage>
</organism>